<evidence type="ECO:0000313" key="7">
    <source>
        <dbReference type="Proteomes" id="UP000178892"/>
    </source>
</evidence>
<dbReference type="AlphaFoldDB" id="A0A1F5NTJ4"/>
<dbReference type="PANTHER" id="PTHR38439:SF3">
    <property type="entry name" value="COPPER-RESISTANT CUPROPROTEIN COPI"/>
    <property type="match status" value="1"/>
</dbReference>
<evidence type="ECO:0000313" key="6">
    <source>
        <dbReference type="EMBL" id="OGE80852.1"/>
    </source>
</evidence>
<name>A0A1F5NTJ4_9BACT</name>
<dbReference type="PANTHER" id="PTHR38439">
    <property type="entry name" value="AURACYANIN-B"/>
    <property type="match status" value="1"/>
</dbReference>
<accession>A0A1F5NTJ4</accession>
<gene>
    <name evidence="6" type="ORF">A2720_03180</name>
</gene>
<feature type="region of interest" description="Disordered" evidence="3">
    <location>
        <begin position="34"/>
        <end position="56"/>
    </location>
</feature>
<comment type="caution">
    <text evidence="6">The sequence shown here is derived from an EMBL/GenBank/DDBJ whole genome shotgun (WGS) entry which is preliminary data.</text>
</comment>
<keyword evidence="1" id="KW-0479">Metal-binding</keyword>
<feature type="transmembrane region" description="Helical" evidence="4">
    <location>
        <begin position="6"/>
        <end position="24"/>
    </location>
</feature>
<dbReference type="InterPro" id="IPR028096">
    <property type="entry name" value="EfeO_Cupredoxin"/>
</dbReference>
<dbReference type="STRING" id="1817825.A2720_03180"/>
<keyword evidence="2" id="KW-0186">Copper</keyword>
<organism evidence="6 7">
    <name type="scientific">Candidatus Doudnabacteria bacterium RIFCSPHIGHO2_01_FULL_46_24</name>
    <dbReference type="NCBI Taxonomy" id="1817825"/>
    <lineage>
        <taxon>Bacteria</taxon>
        <taxon>Candidatus Doudnaibacteriota</taxon>
    </lineage>
</organism>
<evidence type="ECO:0000259" key="5">
    <source>
        <dbReference type="Pfam" id="PF13473"/>
    </source>
</evidence>
<evidence type="ECO:0000256" key="2">
    <source>
        <dbReference type="ARBA" id="ARBA00023008"/>
    </source>
</evidence>
<evidence type="ECO:0000256" key="4">
    <source>
        <dbReference type="SAM" id="Phobius"/>
    </source>
</evidence>
<keyword evidence="4" id="KW-0472">Membrane</keyword>
<feature type="domain" description="EfeO-type cupredoxin-like" evidence="5">
    <location>
        <begin position="93"/>
        <end position="178"/>
    </location>
</feature>
<dbReference type="SUPFAM" id="SSF49503">
    <property type="entry name" value="Cupredoxins"/>
    <property type="match status" value="1"/>
</dbReference>
<evidence type="ECO:0000256" key="3">
    <source>
        <dbReference type="SAM" id="MobiDB-lite"/>
    </source>
</evidence>
<dbReference type="CDD" id="cd00920">
    <property type="entry name" value="Cupredoxin"/>
    <property type="match status" value="1"/>
</dbReference>
<dbReference type="GO" id="GO:0046872">
    <property type="term" value="F:metal ion binding"/>
    <property type="evidence" value="ECO:0007669"/>
    <property type="project" value="UniProtKB-KW"/>
</dbReference>
<dbReference type="InterPro" id="IPR050845">
    <property type="entry name" value="Cu-binding_ET"/>
</dbReference>
<dbReference type="EMBL" id="MFEL01000017">
    <property type="protein sequence ID" value="OGE80852.1"/>
    <property type="molecule type" value="Genomic_DNA"/>
</dbReference>
<dbReference type="Gene3D" id="2.60.40.420">
    <property type="entry name" value="Cupredoxins - blue copper proteins"/>
    <property type="match status" value="1"/>
</dbReference>
<keyword evidence="4" id="KW-1133">Transmembrane helix</keyword>
<dbReference type="InterPro" id="IPR008972">
    <property type="entry name" value="Cupredoxin"/>
</dbReference>
<evidence type="ECO:0000256" key="1">
    <source>
        <dbReference type="ARBA" id="ARBA00022723"/>
    </source>
</evidence>
<dbReference type="Proteomes" id="UP000178892">
    <property type="component" value="Unassembled WGS sequence"/>
</dbReference>
<keyword evidence="4" id="KW-0812">Transmembrane</keyword>
<protein>
    <recommendedName>
        <fullName evidence="5">EfeO-type cupredoxin-like domain-containing protein</fullName>
    </recommendedName>
</protein>
<sequence>MTKQNIIIGAAAVVVLIIVGYLIINNQSSVITNAPQGTKTEKGTVAAPGTSPISETGQVVTQTGEQVKLNVTPGTPEAPQQSNPITSPKDLPPQTIKISVSAAGFSPSSFTVKSGAAVTLAVTATDSQTHVFLFDDKSLSAVAIGVGPGETRAISFNAPKSGEYAFHCDVPGHSGRGEVGKMIVQ</sequence>
<dbReference type="Pfam" id="PF13473">
    <property type="entry name" value="Cupredoxin_1"/>
    <property type="match status" value="1"/>
</dbReference>
<proteinExistence type="predicted"/>
<reference evidence="6 7" key="1">
    <citation type="journal article" date="2016" name="Nat. Commun.">
        <title>Thousands of microbial genomes shed light on interconnected biogeochemical processes in an aquifer system.</title>
        <authorList>
            <person name="Anantharaman K."/>
            <person name="Brown C.T."/>
            <person name="Hug L.A."/>
            <person name="Sharon I."/>
            <person name="Castelle C.J."/>
            <person name="Probst A.J."/>
            <person name="Thomas B.C."/>
            <person name="Singh A."/>
            <person name="Wilkins M.J."/>
            <person name="Karaoz U."/>
            <person name="Brodie E.L."/>
            <person name="Williams K.H."/>
            <person name="Hubbard S.S."/>
            <person name="Banfield J.F."/>
        </authorList>
    </citation>
    <scope>NUCLEOTIDE SEQUENCE [LARGE SCALE GENOMIC DNA]</scope>
</reference>
<feature type="region of interest" description="Disordered" evidence="3">
    <location>
        <begin position="71"/>
        <end position="92"/>
    </location>
</feature>